<gene>
    <name evidence="3" type="ORF">TSIB3V08_LOCUS10269</name>
</gene>
<dbReference type="PANTHER" id="PTHR10338:SF108">
    <property type="entry name" value="INTER-ALPHA-TRYPSIN INHIBITOR HEAVY CHAIN H4-LIKE PROTEIN"/>
    <property type="match status" value="1"/>
</dbReference>
<dbReference type="PANTHER" id="PTHR10338">
    <property type="entry name" value="INTER-ALPHA-TRYPSIN INHIBITOR HEAVY CHAIN FAMILY MEMBER"/>
    <property type="match status" value="1"/>
</dbReference>
<feature type="compositionally biased region" description="Basic and acidic residues" evidence="1">
    <location>
        <begin position="8"/>
        <end position="18"/>
    </location>
</feature>
<evidence type="ECO:0000313" key="3">
    <source>
        <dbReference type="EMBL" id="CAD7266247.1"/>
    </source>
</evidence>
<feature type="domain" description="VIT" evidence="2">
    <location>
        <begin position="53"/>
        <end position="112"/>
    </location>
</feature>
<sequence>MPAHGMIKSHEPRTKSDAEPPVPINAVDVEHDTPCEVDDDDNDIIEAQTPHQEVDGIEYKGVLDKTEVAQEQFKSAKLENKTAFLMRLSSSNELTITVNVEIYKDLTFKLTYDDFLREIVNHYEHEIPIIYGKIVEDLHVEAQIQGSYDITTVNIPYLPGSLAGTQGAESGLKLERRQPNVVKVVWDPTRSEQEKLHETPPLLLSFDLDKKSLPGQVLKSIPDVLKERVSIKKMVDGFMKDTTKQLQALELSLKHNFLSQLTAFYAVKLKD</sequence>
<evidence type="ECO:0000259" key="2">
    <source>
        <dbReference type="Pfam" id="PF08487"/>
    </source>
</evidence>
<reference evidence="3" key="1">
    <citation type="submission" date="2020-11" db="EMBL/GenBank/DDBJ databases">
        <authorList>
            <person name="Tran Van P."/>
        </authorList>
    </citation>
    <scope>NUCLEOTIDE SEQUENCE</scope>
</reference>
<proteinExistence type="predicted"/>
<protein>
    <recommendedName>
        <fullName evidence="2">VIT domain-containing protein</fullName>
    </recommendedName>
</protein>
<dbReference type="InterPro" id="IPR050934">
    <property type="entry name" value="ITIH"/>
</dbReference>
<dbReference type="EMBL" id="OC006643">
    <property type="protein sequence ID" value="CAD7266247.1"/>
    <property type="molecule type" value="Genomic_DNA"/>
</dbReference>
<organism evidence="3">
    <name type="scientific">Timema shepardi</name>
    <name type="common">Walking stick</name>
    <dbReference type="NCBI Taxonomy" id="629360"/>
    <lineage>
        <taxon>Eukaryota</taxon>
        <taxon>Metazoa</taxon>
        <taxon>Ecdysozoa</taxon>
        <taxon>Arthropoda</taxon>
        <taxon>Hexapoda</taxon>
        <taxon>Insecta</taxon>
        <taxon>Pterygota</taxon>
        <taxon>Neoptera</taxon>
        <taxon>Polyneoptera</taxon>
        <taxon>Phasmatodea</taxon>
        <taxon>Timematodea</taxon>
        <taxon>Timematoidea</taxon>
        <taxon>Timematidae</taxon>
        <taxon>Timema</taxon>
    </lineage>
</organism>
<accession>A0A7R9G4Z5</accession>
<dbReference type="InterPro" id="IPR013694">
    <property type="entry name" value="VIT"/>
</dbReference>
<dbReference type="AlphaFoldDB" id="A0A7R9G4Z5"/>
<feature type="region of interest" description="Disordered" evidence="1">
    <location>
        <begin position="1"/>
        <end position="26"/>
    </location>
</feature>
<name>A0A7R9G4Z5_TIMSH</name>
<evidence type="ECO:0000256" key="1">
    <source>
        <dbReference type="SAM" id="MobiDB-lite"/>
    </source>
</evidence>
<dbReference type="Pfam" id="PF08487">
    <property type="entry name" value="VIT"/>
    <property type="match status" value="1"/>
</dbReference>